<evidence type="ECO:0000256" key="2">
    <source>
        <dbReference type="ARBA" id="ARBA00006275"/>
    </source>
</evidence>
<reference evidence="8 9" key="1">
    <citation type="submission" date="2016-10" db="EMBL/GenBank/DDBJ databases">
        <authorList>
            <person name="de Groot N.N."/>
        </authorList>
    </citation>
    <scope>NUCLEOTIDE SEQUENCE [LARGE SCALE GENOMIC DNA]</scope>
    <source>
        <strain evidence="8 9">DSM 25186</strain>
    </source>
</reference>
<protein>
    <submittedName>
        <fullName evidence="8">Starch-binding associating with outer membrane</fullName>
    </submittedName>
</protein>
<evidence type="ECO:0000256" key="5">
    <source>
        <dbReference type="ARBA" id="ARBA00023237"/>
    </source>
</evidence>
<dbReference type="STRING" id="1075417.SAMN05421823_11252"/>
<evidence type="ECO:0000256" key="3">
    <source>
        <dbReference type="ARBA" id="ARBA00022729"/>
    </source>
</evidence>
<keyword evidence="3" id="KW-0732">Signal</keyword>
<dbReference type="AlphaFoldDB" id="A0A1G9S7K2"/>
<comment type="subcellular location">
    <subcellularLocation>
        <location evidence="1">Cell outer membrane</location>
    </subcellularLocation>
</comment>
<dbReference type="RefSeq" id="WP_089687056.1">
    <property type="nucleotide sequence ID" value="NZ_FNFO01000012.1"/>
</dbReference>
<evidence type="ECO:0000256" key="1">
    <source>
        <dbReference type="ARBA" id="ARBA00004442"/>
    </source>
</evidence>
<name>A0A1G9S7K2_9BACT</name>
<feature type="domain" description="SusD-like N-terminal" evidence="7">
    <location>
        <begin position="68"/>
        <end position="223"/>
    </location>
</feature>
<evidence type="ECO:0000259" key="6">
    <source>
        <dbReference type="Pfam" id="PF07980"/>
    </source>
</evidence>
<gene>
    <name evidence="8" type="ORF">SAMN05421823_11252</name>
</gene>
<evidence type="ECO:0000313" key="8">
    <source>
        <dbReference type="EMBL" id="SDM31277.1"/>
    </source>
</evidence>
<dbReference type="SUPFAM" id="SSF48452">
    <property type="entry name" value="TPR-like"/>
    <property type="match status" value="1"/>
</dbReference>
<dbReference type="EMBL" id="FNFO01000012">
    <property type="protein sequence ID" value="SDM31277.1"/>
    <property type="molecule type" value="Genomic_DNA"/>
</dbReference>
<dbReference type="PROSITE" id="PS51257">
    <property type="entry name" value="PROKAR_LIPOPROTEIN"/>
    <property type="match status" value="1"/>
</dbReference>
<dbReference type="Gene3D" id="1.25.40.390">
    <property type="match status" value="1"/>
</dbReference>
<dbReference type="Proteomes" id="UP000198510">
    <property type="component" value="Unassembled WGS sequence"/>
</dbReference>
<dbReference type="InterPro" id="IPR033985">
    <property type="entry name" value="SusD-like_N"/>
</dbReference>
<organism evidence="8 9">
    <name type="scientific">Catalinimonas alkaloidigena</name>
    <dbReference type="NCBI Taxonomy" id="1075417"/>
    <lineage>
        <taxon>Bacteria</taxon>
        <taxon>Pseudomonadati</taxon>
        <taxon>Bacteroidota</taxon>
        <taxon>Cytophagia</taxon>
        <taxon>Cytophagales</taxon>
        <taxon>Catalimonadaceae</taxon>
        <taxon>Catalinimonas</taxon>
    </lineage>
</organism>
<comment type="similarity">
    <text evidence="2">Belongs to the SusD family.</text>
</comment>
<sequence length="524" mass="59527">MNLRKGLLFLTTALLFGCEEQLELTNPNRPTTESFWQTSDEAIRGLSSAYAAFTQDGTYMRFFPMAVDIRADDYKGDSPWIDIVQISTFNVPATSAPLIWMWSNHYQAIWRANQVLTYVPDIEMEEDLKQRVLGQAYFLRGLAFFNMRMMFKSIPLITTLQEPENYNVSQASDEEIWAQIYSDFQMAKDRLPVTYANLTGPDQGQAGRATKGAAAGFLGKAYLYNQEWQRAADEFAEIIGYGVYQLVPNYRDNFTYLNENNVESIFEIQFSRETGGGIDLGWQGEPAPTWGQTSAQAITYGADGYGFSDVLPTTWIYQEYQQERTTDDQLDPRASASIAFYNPASGDTTIYGNPWLGRAGTTIPALAPGAIYPRKFTNDGMPDYLGGNEYDWRSGINYRLMRYADVLLMYAEALNELGRTADAYPLIQQVRDRAHLPDLATTQPGLGQQAMREQLAHERALEFALEGLRYYDILRWGWLYDADKLAMLRAHDPEFNNWVPGKEFLPIPQSELNANPNLNQNPSY</sequence>
<feature type="domain" description="RagB/SusD" evidence="6">
    <location>
        <begin position="263"/>
        <end position="524"/>
    </location>
</feature>
<keyword evidence="9" id="KW-1185">Reference proteome</keyword>
<dbReference type="Pfam" id="PF07980">
    <property type="entry name" value="SusD_RagB"/>
    <property type="match status" value="1"/>
</dbReference>
<evidence type="ECO:0000259" key="7">
    <source>
        <dbReference type="Pfam" id="PF14322"/>
    </source>
</evidence>
<accession>A0A1G9S7K2</accession>
<proteinExistence type="inferred from homology"/>
<dbReference type="CDD" id="cd08977">
    <property type="entry name" value="SusD"/>
    <property type="match status" value="1"/>
</dbReference>
<dbReference type="GO" id="GO:0009279">
    <property type="term" value="C:cell outer membrane"/>
    <property type="evidence" value="ECO:0007669"/>
    <property type="project" value="UniProtKB-SubCell"/>
</dbReference>
<evidence type="ECO:0000256" key="4">
    <source>
        <dbReference type="ARBA" id="ARBA00023136"/>
    </source>
</evidence>
<dbReference type="InterPro" id="IPR012944">
    <property type="entry name" value="SusD_RagB_dom"/>
</dbReference>
<dbReference type="Pfam" id="PF14322">
    <property type="entry name" value="SusD-like_3"/>
    <property type="match status" value="1"/>
</dbReference>
<keyword evidence="4" id="KW-0472">Membrane</keyword>
<keyword evidence="5" id="KW-0998">Cell outer membrane</keyword>
<dbReference type="InterPro" id="IPR011990">
    <property type="entry name" value="TPR-like_helical_dom_sf"/>
</dbReference>
<dbReference type="OrthoDB" id="9792139at2"/>
<evidence type="ECO:0000313" key="9">
    <source>
        <dbReference type="Proteomes" id="UP000198510"/>
    </source>
</evidence>